<name>A0A8H6DXL8_COCSA</name>
<protein>
    <submittedName>
        <fullName evidence="2">Uncharacterized protein</fullName>
    </submittedName>
</protein>
<evidence type="ECO:0000256" key="1">
    <source>
        <dbReference type="SAM" id="MobiDB-lite"/>
    </source>
</evidence>
<dbReference type="Proteomes" id="UP000624244">
    <property type="component" value="Unassembled WGS sequence"/>
</dbReference>
<feature type="compositionally biased region" description="Polar residues" evidence="1">
    <location>
        <begin position="23"/>
        <end position="48"/>
    </location>
</feature>
<dbReference type="EMBL" id="WNKQ01000004">
    <property type="protein sequence ID" value="KAF5851732.1"/>
    <property type="molecule type" value="Genomic_DNA"/>
</dbReference>
<evidence type="ECO:0000313" key="3">
    <source>
        <dbReference type="Proteomes" id="UP000624244"/>
    </source>
</evidence>
<gene>
    <name evidence="2" type="ORF">GGP41_000494</name>
</gene>
<accession>A0A8H6DXL8</accession>
<evidence type="ECO:0000313" key="2">
    <source>
        <dbReference type="EMBL" id="KAF5851732.1"/>
    </source>
</evidence>
<proteinExistence type="predicted"/>
<dbReference type="AlphaFoldDB" id="A0A8H6DXL8"/>
<feature type="compositionally biased region" description="Polar residues" evidence="1">
    <location>
        <begin position="69"/>
        <end position="86"/>
    </location>
</feature>
<reference evidence="2" key="1">
    <citation type="submission" date="2019-11" db="EMBL/GenBank/DDBJ databases">
        <title>Bipolaris sorokiniana Genome sequencing.</title>
        <authorList>
            <person name="Wang H."/>
        </authorList>
    </citation>
    <scope>NUCLEOTIDE SEQUENCE</scope>
</reference>
<organism evidence="2 3">
    <name type="scientific">Cochliobolus sativus</name>
    <name type="common">Common root rot and spot blotch fungus</name>
    <name type="synonym">Bipolaris sorokiniana</name>
    <dbReference type="NCBI Taxonomy" id="45130"/>
    <lineage>
        <taxon>Eukaryota</taxon>
        <taxon>Fungi</taxon>
        <taxon>Dikarya</taxon>
        <taxon>Ascomycota</taxon>
        <taxon>Pezizomycotina</taxon>
        <taxon>Dothideomycetes</taxon>
        <taxon>Pleosporomycetidae</taxon>
        <taxon>Pleosporales</taxon>
        <taxon>Pleosporineae</taxon>
        <taxon>Pleosporaceae</taxon>
        <taxon>Bipolaris</taxon>
    </lineage>
</organism>
<feature type="region of interest" description="Disordered" evidence="1">
    <location>
        <begin position="1"/>
        <end position="86"/>
    </location>
</feature>
<comment type="caution">
    <text evidence="2">The sequence shown here is derived from an EMBL/GenBank/DDBJ whole genome shotgun (WGS) entry which is preliminary data.</text>
</comment>
<sequence length="141" mass="15472">MSHQTPKTNFLPLLPLEIHSQTKKISPSTNKMTQHGSEPRTETTPSSGHQDRNKTSPGLSHGAVDQGNEHPTATTAKETTSGITTEVNELLKTSSWPIPHAREYQKHAWHSSVLGMEAKVKDEWGFSSANVSRSHTPNPVC</sequence>
<dbReference type="OMA" id="HAREYQK"/>